<dbReference type="EMBL" id="LWLG01000001">
    <property type="protein sequence ID" value="OAQ21697.1"/>
    <property type="molecule type" value="Genomic_DNA"/>
</dbReference>
<dbReference type="OrthoDB" id="9811871at2"/>
<dbReference type="GO" id="GO:0016020">
    <property type="term" value="C:membrane"/>
    <property type="evidence" value="ECO:0007669"/>
    <property type="project" value="UniProtKB-SubCell"/>
</dbReference>
<comment type="caution">
    <text evidence="6">Lacks conserved residue(s) required for the propagation of feature annotation.</text>
</comment>
<dbReference type="Pfam" id="PF01169">
    <property type="entry name" value="GDT1"/>
    <property type="match status" value="1"/>
</dbReference>
<organism evidence="7 8">
    <name type="scientific">Thermosulfurimonas dismutans</name>
    <dbReference type="NCBI Taxonomy" id="999894"/>
    <lineage>
        <taxon>Bacteria</taxon>
        <taxon>Pseudomonadati</taxon>
        <taxon>Thermodesulfobacteriota</taxon>
        <taxon>Thermodesulfobacteria</taxon>
        <taxon>Thermodesulfobacteriales</taxon>
        <taxon>Thermodesulfobacteriaceae</taxon>
        <taxon>Thermosulfurimonas</taxon>
    </lineage>
</organism>
<evidence type="ECO:0000256" key="6">
    <source>
        <dbReference type="RuleBase" id="RU365102"/>
    </source>
</evidence>
<evidence type="ECO:0000313" key="7">
    <source>
        <dbReference type="EMBL" id="OAQ21697.1"/>
    </source>
</evidence>
<protein>
    <recommendedName>
        <fullName evidence="6">GDT1 family protein</fullName>
    </recommendedName>
</protein>
<dbReference type="PANTHER" id="PTHR12608:SF1">
    <property type="entry name" value="TRANSMEMBRANE PROTEIN 165"/>
    <property type="match status" value="1"/>
</dbReference>
<sequence length="88" mass="9543">MRLFWITFITVFLAELGDKTQLAALMLSAKEKRFWPIFLAAAIALTLASALGVAAGNFLGELLPLKLIRVLSGAAFILLGVLILWGKI</sequence>
<dbReference type="PANTHER" id="PTHR12608">
    <property type="entry name" value="TRANSMEMBRANE PROTEIN HTP-1 RELATED"/>
    <property type="match status" value="1"/>
</dbReference>
<dbReference type="STRING" id="999894.TDIS_0215"/>
<evidence type="ECO:0000313" key="8">
    <source>
        <dbReference type="Proteomes" id="UP000078390"/>
    </source>
</evidence>
<gene>
    <name evidence="7" type="ORF">TDIS_0215</name>
</gene>
<reference evidence="7 8" key="1">
    <citation type="submission" date="2016-04" db="EMBL/GenBank/DDBJ databases">
        <title>Genome analysis of Thermosulfurimonas dismutans, the first thermophilic sulfur-disproportionating bacterium of the phylum Thermodesulfobacteria.</title>
        <authorList>
            <person name="Mardanov A.V."/>
            <person name="Beletsky A.V."/>
            <person name="Kadnikov V.V."/>
            <person name="Slobodkin A.I."/>
            <person name="Ravin N.V."/>
        </authorList>
    </citation>
    <scope>NUCLEOTIDE SEQUENCE [LARGE SCALE GENOMIC DNA]</scope>
    <source>
        <strain evidence="7 8">S95</strain>
    </source>
</reference>
<evidence type="ECO:0000256" key="2">
    <source>
        <dbReference type="ARBA" id="ARBA00009190"/>
    </source>
</evidence>
<feature type="transmembrane region" description="Helical" evidence="6">
    <location>
        <begin position="67"/>
        <end position="86"/>
    </location>
</feature>
<keyword evidence="4 6" id="KW-1133">Transmembrane helix</keyword>
<evidence type="ECO:0000256" key="5">
    <source>
        <dbReference type="ARBA" id="ARBA00023136"/>
    </source>
</evidence>
<dbReference type="InterPro" id="IPR001727">
    <property type="entry name" value="GDT1-like"/>
</dbReference>
<feature type="transmembrane region" description="Helical" evidence="6">
    <location>
        <begin position="33"/>
        <end position="55"/>
    </location>
</feature>
<name>A0A179D6M4_9BACT</name>
<dbReference type="RefSeq" id="WP_068668404.1">
    <property type="nucleotide sequence ID" value="NZ_LWLG01000001.1"/>
</dbReference>
<comment type="subcellular location">
    <subcellularLocation>
        <location evidence="1 6">Membrane</location>
        <topology evidence="1 6">Multi-pass membrane protein</topology>
    </subcellularLocation>
</comment>
<evidence type="ECO:0000256" key="1">
    <source>
        <dbReference type="ARBA" id="ARBA00004141"/>
    </source>
</evidence>
<comment type="similarity">
    <text evidence="2 6">Belongs to the GDT1 family.</text>
</comment>
<evidence type="ECO:0000256" key="4">
    <source>
        <dbReference type="ARBA" id="ARBA00022989"/>
    </source>
</evidence>
<dbReference type="Proteomes" id="UP000078390">
    <property type="component" value="Unassembled WGS sequence"/>
</dbReference>
<comment type="caution">
    <text evidence="7">The sequence shown here is derived from an EMBL/GenBank/DDBJ whole genome shotgun (WGS) entry which is preliminary data.</text>
</comment>
<dbReference type="AlphaFoldDB" id="A0A179D6M4"/>
<keyword evidence="3 6" id="KW-0812">Transmembrane</keyword>
<keyword evidence="5 6" id="KW-0472">Membrane</keyword>
<proteinExistence type="inferred from homology"/>
<accession>A0A179D6M4</accession>
<dbReference type="GO" id="GO:0046873">
    <property type="term" value="F:metal ion transmembrane transporter activity"/>
    <property type="evidence" value="ECO:0007669"/>
    <property type="project" value="InterPro"/>
</dbReference>
<evidence type="ECO:0000256" key="3">
    <source>
        <dbReference type="ARBA" id="ARBA00022692"/>
    </source>
</evidence>
<keyword evidence="8" id="KW-1185">Reference proteome</keyword>
<dbReference type="PATRIC" id="fig|999894.6.peg.217"/>